<dbReference type="AlphaFoldDB" id="U3GV69"/>
<dbReference type="KEGG" id="caz:CARG_06430"/>
<protein>
    <recommendedName>
        <fullName evidence="4">ATP synthase protein I</fullName>
    </recommendedName>
</protein>
<gene>
    <name evidence="2" type="ORF">CARG_06430</name>
</gene>
<feature type="transmembrane region" description="Helical" evidence="1">
    <location>
        <begin position="112"/>
        <end position="134"/>
    </location>
</feature>
<dbReference type="Proteomes" id="UP000016943">
    <property type="component" value="Chromosome"/>
</dbReference>
<dbReference type="HOGENOM" id="CLU_129260_1_0_11"/>
<evidence type="ECO:0008006" key="4">
    <source>
        <dbReference type="Google" id="ProtNLM"/>
    </source>
</evidence>
<dbReference type="eggNOG" id="ENOG5032DKN">
    <property type="taxonomic scope" value="Bacteria"/>
</dbReference>
<keyword evidence="3" id="KW-1185">Reference proteome</keyword>
<dbReference type="PATRIC" id="fig|1348662.3.peg.1260"/>
<feature type="transmembrane region" description="Helical" evidence="1">
    <location>
        <begin position="21"/>
        <end position="43"/>
    </location>
</feature>
<evidence type="ECO:0000256" key="1">
    <source>
        <dbReference type="SAM" id="Phobius"/>
    </source>
</evidence>
<feature type="transmembrane region" description="Helical" evidence="1">
    <location>
        <begin position="79"/>
        <end position="100"/>
    </location>
</feature>
<evidence type="ECO:0000313" key="2">
    <source>
        <dbReference type="EMBL" id="AGU15410.1"/>
    </source>
</evidence>
<dbReference type="RefSeq" id="WP_020976568.1">
    <property type="nucleotide sequence ID" value="NC_022198.1"/>
</dbReference>
<keyword evidence="1" id="KW-0472">Membrane</keyword>
<keyword evidence="1" id="KW-1133">Transmembrane helix</keyword>
<keyword evidence="1" id="KW-0812">Transmembrane</keyword>
<evidence type="ECO:0000313" key="3">
    <source>
        <dbReference type="Proteomes" id="UP000016943"/>
    </source>
</evidence>
<dbReference type="OrthoDB" id="4775022at2"/>
<accession>U3GV69</accession>
<organism evidence="2 3">
    <name type="scientific">Corynebacterium argentoratense DSM 44202</name>
    <dbReference type="NCBI Taxonomy" id="1348662"/>
    <lineage>
        <taxon>Bacteria</taxon>
        <taxon>Bacillati</taxon>
        <taxon>Actinomycetota</taxon>
        <taxon>Actinomycetes</taxon>
        <taxon>Mycobacteriales</taxon>
        <taxon>Corynebacteriaceae</taxon>
        <taxon>Corynebacterium</taxon>
    </lineage>
</organism>
<dbReference type="GeneID" id="78250054"/>
<name>U3GV69_9CORY</name>
<proteinExistence type="predicted"/>
<feature type="transmembrane region" description="Helical" evidence="1">
    <location>
        <begin position="49"/>
        <end position="72"/>
    </location>
</feature>
<sequence>MHANEQPESTFDDYQRPFRQALRLSLAGLAVVAVVCCLVFGLSVGGAGIWGALLGVAVGGAFALLTVASMLFTANQTPAVLGAIVLGGWLLKLVLLMIVLAVLRNYEFYDKWALFLTVCLVVVVSLGAEVWGVLKTSVTYVQLEQQ</sequence>
<dbReference type="EMBL" id="CP006365">
    <property type="protein sequence ID" value="AGU15410.1"/>
    <property type="molecule type" value="Genomic_DNA"/>
</dbReference>
<reference evidence="2 3" key="1">
    <citation type="journal article" date="2013" name="Genome Announc.">
        <title>Whole-Genome Sequence of the Clinical Strain Corynebacterium argentoratense DSM 44202, Isolated from a Human Throat Specimen.</title>
        <authorList>
            <person name="Bomholt C."/>
            <person name="Glaub A."/>
            <person name="Gravermann K."/>
            <person name="Albersmeier A."/>
            <person name="Brinkrolf K."/>
            <person name="Ruckert C."/>
            <person name="Tauch A."/>
        </authorList>
    </citation>
    <scope>NUCLEOTIDE SEQUENCE [LARGE SCALE GENOMIC DNA]</scope>
    <source>
        <strain evidence="2">DSM 44202</strain>
    </source>
</reference>
<dbReference type="STRING" id="1348662.CARG_06430"/>